<gene>
    <name evidence="7" type="ORF">COV24_00740</name>
</gene>
<keyword evidence="3" id="KW-0648">Protein biosynthesis</keyword>
<accession>A0A2H0RBF8</accession>
<organism evidence="7 8">
    <name type="scientific">candidate division WWE3 bacterium CG10_big_fil_rev_8_21_14_0_10_32_10</name>
    <dbReference type="NCBI Taxonomy" id="1975090"/>
    <lineage>
        <taxon>Bacteria</taxon>
        <taxon>Katanobacteria</taxon>
    </lineage>
</organism>
<evidence type="ECO:0000313" key="7">
    <source>
        <dbReference type="EMBL" id="PIR43817.1"/>
    </source>
</evidence>
<dbReference type="Gene3D" id="3.10.20.80">
    <property type="entry name" value="Translation initiation factor 3 (IF-3), N-terminal domain"/>
    <property type="match status" value="1"/>
</dbReference>
<name>A0A2H0RBF8_UNCKA</name>
<evidence type="ECO:0000256" key="3">
    <source>
        <dbReference type="ARBA" id="ARBA00022917"/>
    </source>
</evidence>
<evidence type="ECO:0000259" key="6">
    <source>
        <dbReference type="Pfam" id="PF05198"/>
    </source>
</evidence>
<dbReference type="GO" id="GO:0043022">
    <property type="term" value="F:ribosome binding"/>
    <property type="evidence" value="ECO:0007669"/>
    <property type="project" value="TreeGrafter"/>
</dbReference>
<dbReference type="Pfam" id="PF05198">
    <property type="entry name" value="IF3_N"/>
    <property type="match status" value="1"/>
</dbReference>
<dbReference type="PANTHER" id="PTHR10938">
    <property type="entry name" value="TRANSLATION INITIATION FACTOR IF-3"/>
    <property type="match status" value="1"/>
</dbReference>
<dbReference type="InterPro" id="IPR036788">
    <property type="entry name" value="T_IF-3_C_sf"/>
</dbReference>
<sequence length="169" mass="19468">MAKRERYIINEQIRGDEVRVIKTNENLGVISTKKALEIAKSEGKDLVLIAPQAKPPVCKIVELSKYKYQLQQKAQKAKAKSKQQELKEFRLGISTGDHDINIRVERARKFLRRKDKVKFTLSYKGREIIHKELGFEKMKTVLESLADVGTPESYPKLNGKYLEVTLQPK</sequence>
<proteinExistence type="inferred from homology"/>
<keyword evidence="2 7" id="KW-0396">Initiation factor</keyword>
<dbReference type="Proteomes" id="UP000230214">
    <property type="component" value="Unassembled WGS sequence"/>
</dbReference>
<dbReference type="GO" id="GO:0016020">
    <property type="term" value="C:membrane"/>
    <property type="evidence" value="ECO:0007669"/>
    <property type="project" value="TreeGrafter"/>
</dbReference>
<reference evidence="7 8" key="1">
    <citation type="submission" date="2017-09" db="EMBL/GenBank/DDBJ databases">
        <title>Depth-based differentiation of microbial function through sediment-hosted aquifers and enrichment of novel symbionts in the deep terrestrial subsurface.</title>
        <authorList>
            <person name="Probst A.J."/>
            <person name="Ladd B."/>
            <person name="Jarett J.K."/>
            <person name="Geller-Mcgrath D.E."/>
            <person name="Sieber C.M."/>
            <person name="Emerson J.B."/>
            <person name="Anantharaman K."/>
            <person name="Thomas B.C."/>
            <person name="Malmstrom R."/>
            <person name="Stieglmeier M."/>
            <person name="Klingl A."/>
            <person name="Woyke T."/>
            <person name="Ryan C.M."/>
            <person name="Banfield J.F."/>
        </authorList>
    </citation>
    <scope>NUCLEOTIDE SEQUENCE [LARGE SCALE GENOMIC DNA]</scope>
    <source>
        <strain evidence="7">CG10_big_fil_rev_8_21_14_0_10_32_10</strain>
    </source>
</reference>
<dbReference type="InterPro" id="IPR036787">
    <property type="entry name" value="T_IF-3_N_sf"/>
</dbReference>
<dbReference type="GO" id="GO:0005829">
    <property type="term" value="C:cytosol"/>
    <property type="evidence" value="ECO:0007669"/>
    <property type="project" value="TreeGrafter"/>
</dbReference>
<dbReference type="SUPFAM" id="SSF54364">
    <property type="entry name" value="Translation initiation factor IF3, N-terminal domain"/>
    <property type="match status" value="1"/>
</dbReference>
<dbReference type="InterPro" id="IPR019815">
    <property type="entry name" value="Translation_initiation_fac_3_C"/>
</dbReference>
<feature type="domain" description="Translation initiation factor 3 C-terminal" evidence="5">
    <location>
        <begin position="85"/>
        <end position="169"/>
    </location>
</feature>
<dbReference type="Gene3D" id="3.30.110.10">
    <property type="entry name" value="Translation initiation factor 3 (IF-3), C-terminal domain"/>
    <property type="match status" value="1"/>
</dbReference>
<evidence type="ECO:0000259" key="5">
    <source>
        <dbReference type="Pfam" id="PF00707"/>
    </source>
</evidence>
<feature type="domain" description="Translation initiation factor 3 N-terminal" evidence="6">
    <location>
        <begin position="9"/>
        <end position="77"/>
    </location>
</feature>
<evidence type="ECO:0000256" key="2">
    <source>
        <dbReference type="ARBA" id="ARBA00022540"/>
    </source>
</evidence>
<protein>
    <recommendedName>
        <fullName evidence="4">Translation initiation factor IF-3</fullName>
    </recommendedName>
</protein>
<evidence type="ECO:0000313" key="8">
    <source>
        <dbReference type="Proteomes" id="UP000230214"/>
    </source>
</evidence>
<dbReference type="InterPro" id="IPR001288">
    <property type="entry name" value="Translation_initiation_fac_3"/>
</dbReference>
<dbReference type="PANTHER" id="PTHR10938:SF0">
    <property type="entry name" value="TRANSLATION INITIATION FACTOR IF-3, MITOCHONDRIAL"/>
    <property type="match status" value="1"/>
</dbReference>
<dbReference type="InterPro" id="IPR019814">
    <property type="entry name" value="Translation_initiation_fac_3_N"/>
</dbReference>
<evidence type="ECO:0000256" key="4">
    <source>
        <dbReference type="NCBIfam" id="TIGR00168"/>
    </source>
</evidence>
<comment type="similarity">
    <text evidence="1">Belongs to the IF-3 family.</text>
</comment>
<dbReference type="SUPFAM" id="SSF55200">
    <property type="entry name" value="Translation initiation factor IF3, C-terminal domain"/>
    <property type="match status" value="1"/>
</dbReference>
<dbReference type="NCBIfam" id="TIGR00168">
    <property type="entry name" value="infC"/>
    <property type="match status" value="1"/>
</dbReference>
<dbReference type="GO" id="GO:0032790">
    <property type="term" value="P:ribosome disassembly"/>
    <property type="evidence" value="ECO:0007669"/>
    <property type="project" value="TreeGrafter"/>
</dbReference>
<evidence type="ECO:0000256" key="1">
    <source>
        <dbReference type="ARBA" id="ARBA00005439"/>
    </source>
</evidence>
<dbReference type="EMBL" id="PCXU01000010">
    <property type="protein sequence ID" value="PIR43817.1"/>
    <property type="molecule type" value="Genomic_DNA"/>
</dbReference>
<dbReference type="AlphaFoldDB" id="A0A2H0RBF8"/>
<dbReference type="GO" id="GO:0003743">
    <property type="term" value="F:translation initiation factor activity"/>
    <property type="evidence" value="ECO:0007669"/>
    <property type="project" value="UniProtKB-UniRule"/>
</dbReference>
<dbReference type="Pfam" id="PF00707">
    <property type="entry name" value="IF3_C"/>
    <property type="match status" value="1"/>
</dbReference>
<comment type="caution">
    <text evidence="7">The sequence shown here is derived from an EMBL/GenBank/DDBJ whole genome shotgun (WGS) entry which is preliminary data.</text>
</comment>